<gene>
    <name evidence="2" type="ORF">ACFQ1U_08085</name>
</gene>
<protein>
    <submittedName>
        <fullName evidence="2">DUF1801 domain-containing protein</fullName>
    </submittedName>
</protein>
<proteinExistence type="predicted"/>
<accession>A0ABW3JSQ1</accession>
<dbReference type="Pfam" id="PF08818">
    <property type="entry name" value="DUF1801"/>
    <property type="match status" value="1"/>
</dbReference>
<organism evidence="2 3">
    <name type="scientific">Tenacibaculum geojense</name>
    <dbReference type="NCBI Taxonomy" id="915352"/>
    <lineage>
        <taxon>Bacteria</taxon>
        <taxon>Pseudomonadati</taxon>
        <taxon>Bacteroidota</taxon>
        <taxon>Flavobacteriia</taxon>
        <taxon>Flavobacteriales</taxon>
        <taxon>Flavobacteriaceae</taxon>
        <taxon>Tenacibaculum</taxon>
    </lineage>
</organism>
<dbReference type="InterPro" id="IPR014922">
    <property type="entry name" value="YdhG-like"/>
</dbReference>
<feature type="domain" description="YdhG-like" evidence="1">
    <location>
        <begin position="2"/>
        <end position="93"/>
    </location>
</feature>
<evidence type="ECO:0000313" key="3">
    <source>
        <dbReference type="Proteomes" id="UP001597062"/>
    </source>
</evidence>
<evidence type="ECO:0000259" key="1">
    <source>
        <dbReference type="Pfam" id="PF08818"/>
    </source>
</evidence>
<reference evidence="3" key="1">
    <citation type="journal article" date="2019" name="Int. J. Syst. Evol. Microbiol.">
        <title>The Global Catalogue of Microorganisms (GCM) 10K type strain sequencing project: providing services to taxonomists for standard genome sequencing and annotation.</title>
        <authorList>
            <consortium name="The Broad Institute Genomics Platform"/>
            <consortium name="The Broad Institute Genome Sequencing Center for Infectious Disease"/>
            <person name="Wu L."/>
            <person name="Ma J."/>
        </authorList>
    </citation>
    <scope>NUCLEOTIDE SEQUENCE [LARGE SCALE GENOMIC DNA]</scope>
    <source>
        <strain evidence="3">CCUG 60527</strain>
    </source>
</reference>
<name>A0ABW3JSQ1_9FLAO</name>
<comment type="caution">
    <text evidence="2">The sequence shown here is derived from an EMBL/GenBank/DDBJ whole genome shotgun (WGS) entry which is preliminary data.</text>
</comment>
<evidence type="ECO:0000313" key="2">
    <source>
        <dbReference type="EMBL" id="MFD0993161.1"/>
    </source>
</evidence>
<sequence>MLLQIQVLIENTFPEATLEYKWKIPNYYYHGKPLCYLNASYKKGFVDVGFWAKNGLKDFEAHLHSEGRSVVKSLRYFSVNDINATILIAVLQTSYNERKAN</sequence>
<dbReference type="SUPFAM" id="SSF159888">
    <property type="entry name" value="YdhG-like"/>
    <property type="match status" value="1"/>
</dbReference>
<keyword evidence="3" id="KW-1185">Reference proteome</keyword>
<dbReference type="RefSeq" id="WP_386107136.1">
    <property type="nucleotide sequence ID" value="NZ_JBHTJR010000045.1"/>
</dbReference>
<dbReference type="Gene3D" id="3.90.1150.200">
    <property type="match status" value="1"/>
</dbReference>
<dbReference type="Proteomes" id="UP001597062">
    <property type="component" value="Unassembled WGS sequence"/>
</dbReference>
<dbReference type="EMBL" id="JBHTJR010000045">
    <property type="protein sequence ID" value="MFD0993161.1"/>
    <property type="molecule type" value="Genomic_DNA"/>
</dbReference>